<evidence type="ECO:0000313" key="2">
    <source>
        <dbReference type="Proteomes" id="UP000887540"/>
    </source>
</evidence>
<reference evidence="3" key="1">
    <citation type="submission" date="2022-11" db="UniProtKB">
        <authorList>
            <consortium name="WormBaseParasite"/>
        </authorList>
    </citation>
    <scope>IDENTIFICATION</scope>
</reference>
<dbReference type="InterPro" id="IPR046465">
    <property type="entry name" value="BORCS6_C"/>
</dbReference>
<name>A0A914E177_9BILA</name>
<dbReference type="Proteomes" id="UP000887540">
    <property type="component" value="Unplaced"/>
</dbReference>
<keyword evidence="2" id="KW-1185">Reference proteome</keyword>
<dbReference type="GO" id="GO:0099078">
    <property type="term" value="C:BORC complex"/>
    <property type="evidence" value="ECO:0007669"/>
    <property type="project" value="TreeGrafter"/>
</dbReference>
<organism evidence="2 3">
    <name type="scientific">Acrobeloides nanus</name>
    <dbReference type="NCBI Taxonomy" id="290746"/>
    <lineage>
        <taxon>Eukaryota</taxon>
        <taxon>Metazoa</taxon>
        <taxon>Ecdysozoa</taxon>
        <taxon>Nematoda</taxon>
        <taxon>Chromadorea</taxon>
        <taxon>Rhabditida</taxon>
        <taxon>Tylenchina</taxon>
        <taxon>Cephalobomorpha</taxon>
        <taxon>Cephaloboidea</taxon>
        <taxon>Cephalobidae</taxon>
        <taxon>Acrobeloides</taxon>
    </lineage>
</organism>
<dbReference type="PANTHER" id="PTHR13440">
    <property type="entry name" value="BLOC-1 RELATED COMPLEX SUBUNIT 6"/>
    <property type="match status" value="1"/>
</dbReference>
<dbReference type="PANTHER" id="PTHR13440:SF7">
    <property type="entry name" value="BLOC-1 RELATED COMPLEX SUBUNIT 6"/>
    <property type="match status" value="1"/>
</dbReference>
<dbReference type="AlphaFoldDB" id="A0A914E177"/>
<evidence type="ECO:0000313" key="3">
    <source>
        <dbReference type="WBParaSite" id="ACRNAN_scaffold4928.g17714.t1"/>
    </source>
</evidence>
<evidence type="ECO:0000259" key="1">
    <source>
        <dbReference type="Pfam" id="PF10157"/>
    </source>
</evidence>
<dbReference type="GO" id="GO:0032418">
    <property type="term" value="P:lysosome localization"/>
    <property type="evidence" value="ECO:0007669"/>
    <property type="project" value="TreeGrafter"/>
</dbReference>
<protein>
    <submittedName>
        <fullName evidence="3">BLOC-1-related complex subunit 6 C-terminal helix domain-containing protein</fullName>
    </submittedName>
</protein>
<dbReference type="WBParaSite" id="ACRNAN_scaffold4928.g17714.t1">
    <property type="protein sequence ID" value="ACRNAN_scaffold4928.g17714.t1"/>
    <property type="gene ID" value="ACRNAN_scaffold4928.g17714"/>
</dbReference>
<dbReference type="InterPro" id="IPR019314">
    <property type="entry name" value="BORCS6"/>
</dbReference>
<proteinExistence type="predicted"/>
<accession>A0A914E177</accession>
<sequence>MQQPKKISKEEPTTSDPHNVIVHNIEQKVRDLCIQSSQDESPDLEAHARSISSNIDMVLRDLRGSLRGMSDLTLESMQTFSSSINSTCENMDSTIKSMYTLLAKAEELNSSMANVHKLTQQIKDMKRLVDLFETHFQNSLA</sequence>
<feature type="domain" description="BLOC-1-related complex subunit 6 C-terminal helix" evidence="1">
    <location>
        <begin position="43"/>
        <end position="133"/>
    </location>
</feature>
<dbReference type="Pfam" id="PF10157">
    <property type="entry name" value="BORCS6"/>
    <property type="match status" value="1"/>
</dbReference>